<dbReference type="GO" id="GO:0050163">
    <property type="term" value="F:oxaloacetate tautomerase activity"/>
    <property type="evidence" value="ECO:0007669"/>
    <property type="project" value="UniProtKB-ARBA"/>
</dbReference>
<comment type="similarity">
    <text evidence="1">Belongs to the FAH family.</text>
</comment>
<dbReference type="OrthoDB" id="411064at2759"/>
<dbReference type="RefSeq" id="XP_009219669.1">
    <property type="nucleotide sequence ID" value="XM_009221405.1"/>
</dbReference>
<reference evidence="4" key="3">
    <citation type="submission" date="2010-09" db="EMBL/GenBank/DDBJ databases">
        <title>Annotation of Gaeumannomyces graminis var. tritici R3-111a-1.</title>
        <authorList>
            <consortium name="The Broad Institute Genome Sequencing Platform"/>
            <person name="Ma L.-J."/>
            <person name="Dead R."/>
            <person name="Young S.K."/>
            <person name="Zeng Q."/>
            <person name="Gargeya S."/>
            <person name="Fitzgerald M."/>
            <person name="Haas B."/>
            <person name="Abouelleil A."/>
            <person name="Alvarado L."/>
            <person name="Arachchi H.M."/>
            <person name="Berlin A."/>
            <person name="Brown A."/>
            <person name="Chapman S.B."/>
            <person name="Chen Z."/>
            <person name="Dunbar C."/>
            <person name="Freedman E."/>
            <person name="Gearin G."/>
            <person name="Gellesch M."/>
            <person name="Goldberg J."/>
            <person name="Griggs A."/>
            <person name="Gujja S."/>
            <person name="Heiman D."/>
            <person name="Howarth C."/>
            <person name="Larson L."/>
            <person name="Lui A."/>
            <person name="MacDonald P.J.P."/>
            <person name="Mehta T."/>
            <person name="Montmayeur A."/>
            <person name="Murphy C."/>
            <person name="Neiman D."/>
            <person name="Pearson M."/>
            <person name="Priest M."/>
            <person name="Roberts A."/>
            <person name="Saif S."/>
            <person name="Shea T."/>
            <person name="Shenoy N."/>
            <person name="Sisk P."/>
            <person name="Stolte C."/>
            <person name="Sykes S."/>
            <person name="Yandava C."/>
            <person name="Wortman J."/>
            <person name="Nusbaum C."/>
            <person name="Birren B."/>
        </authorList>
    </citation>
    <scope>NUCLEOTIDE SEQUENCE</scope>
    <source>
        <strain evidence="4">R3-111a-1</strain>
    </source>
</reference>
<dbReference type="HOGENOM" id="CLU_028458_2_1_1"/>
<dbReference type="FunFam" id="3.90.850.10:FF:000002">
    <property type="entry name" value="2-hydroxyhepta-2,4-diene-1,7-dioate isomerase"/>
    <property type="match status" value="1"/>
</dbReference>
<reference evidence="4" key="2">
    <citation type="submission" date="2010-07" db="EMBL/GenBank/DDBJ databases">
        <authorList>
            <consortium name="The Broad Institute Genome Sequencing Platform"/>
            <consortium name="Broad Institute Genome Sequencing Center for Infectious Disease"/>
            <person name="Ma L.-J."/>
            <person name="Dead R."/>
            <person name="Young S."/>
            <person name="Zeng Q."/>
            <person name="Koehrsen M."/>
            <person name="Alvarado L."/>
            <person name="Berlin A."/>
            <person name="Chapman S.B."/>
            <person name="Chen Z."/>
            <person name="Freedman E."/>
            <person name="Gellesch M."/>
            <person name="Goldberg J."/>
            <person name="Griggs A."/>
            <person name="Gujja S."/>
            <person name="Heilman E.R."/>
            <person name="Heiman D."/>
            <person name="Hepburn T."/>
            <person name="Howarth C."/>
            <person name="Jen D."/>
            <person name="Larson L."/>
            <person name="Mehta T."/>
            <person name="Neiman D."/>
            <person name="Pearson M."/>
            <person name="Roberts A."/>
            <person name="Saif S."/>
            <person name="Shea T."/>
            <person name="Shenoy N."/>
            <person name="Sisk P."/>
            <person name="Stolte C."/>
            <person name="Sykes S."/>
            <person name="Walk T."/>
            <person name="White J."/>
            <person name="Yandava C."/>
            <person name="Haas B."/>
            <person name="Nusbaum C."/>
            <person name="Birren B."/>
        </authorList>
    </citation>
    <scope>NUCLEOTIDE SEQUENCE</scope>
    <source>
        <strain evidence="4">R3-111a-1</strain>
    </source>
</reference>
<evidence type="ECO:0000256" key="1">
    <source>
        <dbReference type="ARBA" id="ARBA00010211"/>
    </source>
</evidence>
<dbReference type="Proteomes" id="UP000006039">
    <property type="component" value="Unassembled WGS sequence"/>
</dbReference>
<dbReference type="GeneID" id="20344082"/>
<evidence type="ECO:0000256" key="2">
    <source>
        <dbReference type="ARBA" id="ARBA00022723"/>
    </source>
</evidence>
<dbReference type="VEuPathDB" id="FungiDB:GGTG_03624"/>
<dbReference type="AlphaFoldDB" id="J3NQR8"/>
<evidence type="ECO:0000259" key="3">
    <source>
        <dbReference type="Pfam" id="PF01557"/>
    </source>
</evidence>
<dbReference type="SUPFAM" id="SSF56529">
    <property type="entry name" value="FAH"/>
    <property type="match status" value="1"/>
</dbReference>
<dbReference type="Gene3D" id="3.90.850.10">
    <property type="entry name" value="Fumarylacetoacetase-like, C-terminal domain"/>
    <property type="match status" value="1"/>
</dbReference>
<evidence type="ECO:0000313" key="5">
    <source>
        <dbReference type="EnsemblFungi" id="EJT78524"/>
    </source>
</evidence>
<dbReference type="InterPro" id="IPR036663">
    <property type="entry name" value="Fumarylacetoacetase_C_sf"/>
</dbReference>
<reference evidence="5" key="5">
    <citation type="submission" date="2018-04" db="UniProtKB">
        <authorList>
            <consortium name="EnsemblFungi"/>
        </authorList>
    </citation>
    <scope>IDENTIFICATION</scope>
    <source>
        <strain evidence="5">R3-111a-1</strain>
    </source>
</reference>
<dbReference type="InterPro" id="IPR011234">
    <property type="entry name" value="Fumarylacetoacetase-like_C"/>
</dbReference>
<dbReference type="EnsemblFungi" id="EJT78524">
    <property type="protein sequence ID" value="EJT78524"/>
    <property type="gene ID" value="GGTG_03624"/>
</dbReference>
<keyword evidence="6" id="KW-1185">Reference proteome</keyword>
<sequence length="292" mass="31523">MSWNRIIRFIGEDGQEHYGEPVVSSGAELIPLLDQGKLVAKELSGPSPFEVSPTGKELQVKSFLGPLRQSDVPIVRCIGLNYIKHIQEGGRTPPPYPSVFIKPSETINDWGADVRIPKVVTAHGDQLDYEGELCIVMGKAGRDIAKEEALAHIAGYAVGNDVSARKWQRDPSLAGGVPQWCFSKGFDGWCPLGPMLVSPAVVGAADGLSLRTWVDGELRQDSDTGDLLFKVAEVVAFASQGTTLPRGCVIMTGTPAGVAMGMAQPKWLRDGSVVEVEIAELGRLRNKMVFEK</sequence>
<dbReference type="eggNOG" id="KOG1535">
    <property type="taxonomic scope" value="Eukaryota"/>
</dbReference>
<dbReference type="PANTHER" id="PTHR11820">
    <property type="entry name" value="ACYLPYRUVASE"/>
    <property type="match status" value="1"/>
</dbReference>
<dbReference type="PANTHER" id="PTHR11820:SF100">
    <property type="entry name" value="FUMARYLACETOACETATE HYDROLASE FAMILY PROTEIN (AFU_ORTHOLOGUE AFUA_4G01490)"/>
    <property type="match status" value="1"/>
</dbReference>
<reference evidence="5" key="4">
    <citation type="journal article" date="2015" name="G3 (Bethesda)">
        <title>Genome sequences of three phytopathogenic species of the Magnaporthaceae family of fungi.</title>
        <authorList>
            <person name="Okagaki L.H."/>
            <person name="Nunes C.C."/>
            <person name="Sailsbery J."/>
            <person name="Clay B."/>
            <person name="Brown D."/>
            <person name="John T."/>
            <person name="Oh Y."/>
            <person name="Young N."/>
            <person name="Fitzgerald M."/>
            <person name="Haas B.J."/>
            <person name="Zeng Q."/>
            <person name="Young S."/>
            <person name="Adiconis X."/>
            <person name="Fan L."/>
            <person name="Levin J.Z."/>
            <person name="Mitchell T.K."/>
            <person name="Okubara P.A."/>
            <person name="Farman M.L."/>
            <person name="Kohn L.M."/>
            <person name="Birren B."/>
            <person name="Ma L.-J."/>
            <person name="Dean R.A."/>
        </authorList>
    </citation>
    <scope>NUCLEOTIDE SEQUENCE</scope>
    <source>
        <strain evidence="5">R3-111a-1</strain>
    </source>
</reference>
<evidence type="ECO:0000313" key="4">
    <source>
        <dbReference type="EMBL" id="EJT78524.1"/>
    </source>
</evidence>
<proteinExistence type="inferred from homology"/>
<dbReference type="STRING" id="644352.J3NQR8"/>
<evidence type="ECO:0000313" key="6">
    <source>
        <dbReference type="Proteomes" id="UP000006039"/>
    </source>
</evidence>
<organism evidence="4">
    <name type="scientific">Gaeumannomyces tritici (strain R3-111a-1)</name>
    <name type="common">Wheat and barley take-all root rot fungus</name>
    <name type="synonym">Gaeumannomyces graminis var. tritici</name>
    <dbReference type="NCBI Taxonomy" id="644352"/>
    <lineage>
        <taxon>Eukaryota</taxon>
        <taxon>Fungi</taxon>
        <taxon>Dikarya</taxon>
        <taxon>Ascomycota</taxon>
        <taxon>Pezizomycotina</taxon>
        <taxon>Sordariomycetes</taxon>
        <taxon>Sordariomycetidae</taxon>
        <taxon>Magnaporthales</taxon>
        <taxon>Magnaporthaceae</taxon>
        <taxon>Gaeumannomyces</taxon>
    </lineage>
</organism>
<protein>
    <recommendedName>
        <fullName evidence="3">Fumarylacetoacetase-like C-terminal domain-containing protein</fullName>
    </recommendedName>
</protein>
<dbReference type="Pfam" id="PF01557">
    <property type="entry name" value="FAA_hydrolase"/>
    <property type="match status" value="1"/>
</dbReference>
<reference evidence="6" key="1">
    <citation type="submission" date="2010-07" db="EMBL/GenBank/DDBJ databases">
        <title>The genome sequence of Gaeumannomyces graminis var. tritici strain R3-111a-1.</title>
        <authorList>
            <consortium name="The Broad Institute Genome Sequencing Platform"/>
            <person name="Ma L.-J."/>
            <person name="Dead R."/>
            <person name="Young S."/>
            <person name="Zeng Q."/>
            <person name="Koehrsen M."/>
            <person name="Alvarado L."/>
            <person name="Berlin A."/>
            <person name="Chapman S.B."/>
            <person name="Chen Z."/>
            <person name="Freedman E."/>
            <person name="Gellesch M."/>
            <person name="Goldberg J."/>
            <person name="Griggs A."/>
            <person name="Gujja S."/>
            <person name="Heilman E.R."/>
            <person name="Heiman D."/>
            <person name="Hepburn T."/>
            <person name="Howarth C."/>
            <person name="Jen D."/>
            <person name="Larson L."/>
            <person name="Mehta T."/>
            <person name="Neiman D."/>
            <person name="Pearson M."/>
            <person name="Roberts A."/>
            <person name="Saif S."/>
            <person name="Shea T."/>
            <person name="Shenoy N."/>
            <person name="Sisk P."/>
            <person name="Stolte C."/>
            <person name="Sykes S."/>
            <person name="Walk T."/>
            <person name="White J."/>
            <person name="Yandava C."/>
            <person name="Haas B."/>
            <person name="Nusbaum C."/>
            <person name="Birren B."/>
        </authorList>
    </citation>
    <scope>NUCLEOTIDE SEQUENCE [LARGE SCALE GENOMIC DNA]</scope>
    <source>
        <strain evidence="6">R3-111a-1</strain>
    </source>
</reference>
<accession>J3NQR8</accession>
<feature type="domain" description="Fumarylacetoacetase-like C-terminal" evidence="3">
    <location>
        <begin position="75"/>
        <end position="288"/>
    </location>
</feature>
<dbReference type="GO" id="GO:0046872">
    <property type="term" value="F:metal ion binding"/>
    <property type="evidence" value="ECO:0007669"/>
    <property type="project" value="UniProtKB-KW"/>
</dbReference>
<dbReference type="GO" id="GO:0006107">
    <property type="term" value="P:oxaloacetate metabolic process"/>
    <property type="evidence" value="ECO:0007669"/>
    <property type="project" value="UniProtKB-ARBA"/>
</dbReference>
<name>J3NQR8_GAET3</name>
<gene>
    <name evidence="5" type="primary">20344082</name>
    <name evidence="4" type="ORF">GGTG_03624</name>
</gene>
<keyword evidence="2" id="KW-0479">Metal-binding</keyword>
<dbReference type="EMBL" id="GL385396">
    <property type="protein sequence ID" value="EJT78524.1"/>
    <property type="molecule type" value="Genomic_DNA"/>
</dbReference>